<evidence type="ECO:0000313" key="2">
    <source>
        <dbReference type="Proteomes" id="UP001152562"/>
    </source>
</evidence>
<gene>
    <name evidence="1" type="ORF">PIBRA_LOCUS9465</name>
</gene>
<reference evidence="1" key="1">
    <citation type="submission" date="2022-05" db="EMBL/GenBank/DDBJ databases">
        <authorList>
            <person name="Okamura Y."/>
        </authorList>
    </citation>
    <scope>NUCLEOTIDE SEQUENCE</scope>
</reference>
<comment type="caution">
    <text evidence="1">The sequence shown here is derived from an EMBL/GenBank/DDBJ whole genome shotgun (WGS) entry which is preliminary data.</text>
</comment>
<sequence>MSTLPIFYMLHPETLRFIESYTLLIYNELKDSPGTQNKDSGIVTKELLDKIINIAEKHQDGLTNAIHECILKEKTKAKKLRCIHNLEGQKNARSWHQQDSKQDTVETAKLDDLSRSLVAKLNLDNNGFADDYIDFFSLREGKKDGRRANNFVLKKILRTNTDSDSESSDSDVRIKKYKHSFQAKRFKPKKIVRKDPYRYMQGPSRIYEMNLDRRRRLPQFLPKKHYWDENDFKELRSFWIHGPQGKYPGAYRIPY</sequence>
<accession>A0A9P0TQM9</accession>
<keyword evidence="2" id="KW-1185">Reference proteome</keyword>
<protein>
    <submittedName>
        <fullName evidence="1">Uncharacterized protein</fullName>
    </submittedName>
</protein>
<organism evidence="1 2">
    <name type="scientific">Pieris brassicae</name>
    <name type="common">White butterfly</name>
    <name type="synonym">Large white butterfly</name>
    <dbReference type="NCBI Taxonomy" id="7116"/>
    <lineage>
        <taxon>Eukaryota</taxon>
        <taxon>Metazoa</taxon>
        <taxon>Ecdysozoa</taxon>
        <taxon>Arthropoda</taxon>
        <taxon>Hexapoda</taxon>
        <taxon>Insecta</taxon>
        <taxon>Pterygota</taxon>
        <taxon>Neoptera</taxon>
        <taxon>Endopterygota</taxon>
        <taxon>Lepidoptera</taxon>
        <taxon>Glossata</taxon>
        <taxon>Ditrysia</taxon>
        <taxon>Papilionoidea</taxon>
        <taxon>Pieridae</taxon>
        <taxon>Pierinae</taxon>
        <taxon>Pieris</taxon>
    </lineage>
</organism>
<evidence type="ECO:0000313" key="1">
    <source>
        <dbReference type="EMBL" id="CAH4033142.1"/>
    </source>
</evidence>
<name>A0A9P0TQM9_PIEBR</name>
<dbReference type="AlphaFoldDB" id="A0A9P0TQM9"/>
<dbReference type="Proteomes" id="UP001152562">
    <property type="component" value="Unassembled WGS sequence"/>
</dbReference>
<dbReference type="EMBL" id="CALOZG010000029">
    <property type="protein sequence ID" value="CAH4033142.1"/>
    <property type="molecule type" value="Genomic_DNA"/>
</dbReference>
<proteinExistence type="predicted"/>